<dbReference type="AlphaFoldDB" id="A0ABD2XN11"/>
<protein>
    <submittedName>
        <fullName evidence="1">Uncharacterized protein</fullName>
    </submittedName>
</protein>
<dbReference type="Proteomes" id="UP001627154">
    <property type="component" value="Unassembled WGS sequence"/>
</dbReference>
<evidence type="ECO:0000313" key="2">
    <source>
        <dbReference type="Proteomes" id="UP001627154"/>
    </source>
</evidence>
<comment type="caution">
    <text evidence="1">The sequence shown here is derived from an EMBL/GenBank/DDBJ whole genome shotgun (WGS) entry which is preliminary data.</text>
</comment>
<sequence length="123" mass="14249">MESREYTVRVKLEPKDTLSSTGEDYNFGSVDSCEVKNFEKFMFNETSVSHENEALPENALIRVLTHKHVRARKARDNSCARETTTTTATTTLTPRLMIKKRERERTRTRTTTVCATRKIWSFA</sequence>
<proteinExistence type="predicted"/>
<organism evidence="1 2">
    <name type="scientific">Trichogramma kaykai</name>
    <dbReference type="NCBI Taxonomy" id="54128"/>
    <lineage>
        <taxon>Eukaryota</taxon>
        <taxon>Metazoa</taxon>
        <taxon>Ecdysozoa</taxon>
        <taxon>Arthropoda</taxon>
        <taxon>Hexapoda</taxon>
        <taxon>Insecta</taxon>
        <taxon>Pterygota</taxon>
        <taxon>Neoptera</taxon>
        <taxon>Endopterygota</taxon>
        <taxon>Hymenoptera</taxon>
        <taxon>Apocrita</taxon>
        <taxon>Proctotrupomorpha</taxon>
        <taxon>Chalcidoidea</taxon>
        <taxon>Trichogrammatidae</taxon>
        <taxon>Trichogramma</taxon>
    </lineage>
</organism>
<gene>
    <name evidence="1" type="ORF">TKK_001754</name>
</gene>
<reference evidence="1 2" key="1">
    <citation type="journal article" date="2024" name="bioRxiv">
        <title>A reference genome for Trichogramma kaykai: A tiny desert-dwelling parasitoid wasp with competing sex-ratio distorters.</title>
        <authorList>
            <person name="Culotta J."/>
            <person name="Lindsey A.R."/>
        </authorList>
    </citation>
    <scope>NUCLEOTIDE SEQUENCE [LARGE SCALE GENOMIC DNA]</scope>
    <source>
        <strain evidence="1 2">KSX58</strain>
    </source>
</reference>
<evidence type="ECO:0000313" key="1">
    <source>
        <dbReference type="EMBL" id="KAL3406428.1"/>
    </source>
</evidence>
<keyword evidence="2" id="KW-1185">Reference proteome</keyword>
<name>A0ABD2XN11_9HYME</name>
<accession>A0ABD2XN11</accession>
<dbReference type="EMBL" id="JBJJXI010000019">
    <property type="protein sequence ID" value="KAL3406428.1"/>
    <property type="molecule type" value="Genomic_DNA"/>
</dbReference>